<evidence type="ECO:0000256" key="1">
    <source>
        <dbReference type="SAM" id="MobiDB-lite"/>
    </source>
</evidence>
<dbReference type="EMBL" id="HBGA01042245">
    <property type="protein sequence ID" value="CAD9004289.1"/>
    <property type="molecule type" value="Transcribed_RNA"/>
</dbReference>
<evidence type="ECO:0000313" key="2">
    <source>
        <dbReference type="EMBL" id="CAD9004289.1"/>
    </source>
</evidence>
<sequence length="120" mass="12655">MGSQCRDPSVYRGPKGQTERPTRVCVMPLRNSQVTDPVPAVLTPPLGVAAGRQGADMVGSTEYDERSGVEGISRCDDGRQPGPTLQKAVARVCRRQAAFRAPRVCGEVPSAPALRGPGLA</sequence>
<name>A0A7S1I899_9EUGL</name>
<reference evidence="2" key="1">
    <citation type="submission" date="2021-01" db="EMBL/GenBank/DDBJ databases">
        <authorList>
            <person name="Corre E."/>
            <person name="Pelletier E."/>
            <person name="Niang G."/>
            <person name="Scheremetjew M."/>
            <person name="Finn R."/>
            <person name="Kale V."/>
            <person name="Holt S."/>
            <person name="Cochrane G."/>
            <person name="Meng A."/>
            <person name="Brown T."/>
            <person name="Cohen L."/>
        </authorList>
    </citation>
    <scope>NUCLEOTIDE SEQUENCE</scope>
    <source>
        <strain evidence="2">NIES-381</strain>
    </source>
</reference>
<feature type="region of interest" description="Disordered" evidence="1">
    <location>
        <begin position="1"/>
        <end position="21"/>
    </location>
</feature>
<gene>
    <name evidence="2" type="ORF">EGYM00392_LOCUS15374</name>
</gene>
<proteinExistence type="predicted"/>
<protein>
    <submittedName>
        <fullName evidence="2">Uncharacterized protein</fullName>
    </submittedName>
</protein>
<dbReference type="AlphaFoldDB" id="A0A7S1I899"/>
<accession>A0A7S1I899</accession>
<organism evidence="2">
    <name type="scientific">Eutreptiella gymnastica</name>
    <dbReference type="NCBI Taxonomy" id="73025"/>
    <lineage>
        <taxon>Eukaryota</taxon>
        <taxon>Discoba</taxon>
        <taxon>Euglenozoa</taxon>
        <taxon>Euglenida</taxon>
        <taxon>Spirocuta</taxon>
        <taxon>Euglenophyceae</taxon>
        <taxon>Eutreptiales</taxon>
        <taxon>Eutreptiaceae</taxon>
        <taxon>Eutreptiella</taxon>
    </lineage>
</organism>